<feature type="transmembrane region" description="Helical" evidence="11">
    <location>
        <begin position="21"/>
        <end position="45"/>
    </location>
</feature>
<dbReference type="RefSeq" id="WP_129346244.1">
    <property type="nucleotide sequence ID" value="NZ_CP012670.1"/>
</dbReference>
<evidence type="ECO:0000256" key="1">
    <source>
        <dbReference type="ARBA" id="ARBA00004196"/>
    </source>
</evidence>
<evidence type="ECO:0000256" key="7">
    <source>
        <dbReference type="ARBA" id="ARBA00022837"/>
    </source>
</evidence>
<dbReference type="Gene3D" id="1.10.1130.10">
    <property type="entry name" value="Flavocytochrome C3, Chain A"/>
    <property type="match status" value="1"/>
</dbReference>
<keyword evidence="9" id="KW-0408">Iron</keyword>
<comment type="subcellular location">
    <subcellularLocation>
        <location evidence="1">Cell envelope</location>
    </subcellularLocation>
</comment>
<dbReference type="Proteomes" id="UP000295781">
    <property type="component" value="Chromosome"/>
</dbReference>
<evidence type="ECO:0000256" key="11">
    <source>
        <dbReference type="SAM" id="Phobius"/>
    </source>
</evidence>
<evidence type="ECO:0000256" key="2">
    <source>
        <dbReference type="ARBA" id="ARBA00009288"/>
    </source>
</evidence>
<dbReference type="AlphaFoldDB" id="A0A4P2PWF7"/>
<dbReference type="Gene3D" id="1.20.140.10">
    <property type="entry name" value="Butyryl-CoA Dehydrogenase, subunit A, domain 3"/>
    <property type="match status" value="1"/>
</dbReference>
<evidence type="ECO:0000256" key="8">
    <source>
        <dbReference type="ARBA" id="ARBA00023002"/>
    </source>
</evidence>
<dbReference type="PANTHER" id="PTHR30633:SF0">
    <property type="entry name" value="CYTOCHROME C-552"/>
    <property type="match status" value="1"/>
</dbReference>
<keyword evidence="8 12" id="KW-0560">Oxidoreductase</keyword>
<dbReference type="PIRSF" id="PIRSF000243">
    <property type="entry name" value="Cyt_c552"/>
    <property type="match status" value="1"/>
</dbReference>
<sequence length="480" mass="53991">MTELKDEGSKARGARFAGLRRFLPLITIGTAVATVGVAALLVNIFEHKQEAKNPFYRVVELDDMTEDPAIWGKNFPIQYDSYRRTVDQKRTRFGGSEAVPRTPTQADPRSVVAQSKLEEDGRLKTLWAGYAFAHDFREERGHAYMLEDQVYTERQLVSAQPGTCVHCHASVYVPYKKLGGGDLIRGWELMNQMPYPEARKHVTHPVSCIDCHDPQSMQLRVTRPGFIEGIRALKASMGERDYDVNTMATRQEMRSYVCGQCHVEYYFKGPEKRLVYPWSKGLRVDEIYAYYEETGHADWTHAESGAKVLKAQHPEFEMWNQGIHARSGVACADCHMPYERVGATKVTNHHVQSPLLNVNRACQTCHRWPEDELRQRVETIQERHLEARDRALDAVTALIGELRRAKEAGAPDEALAAARAAQRKCQFFLDFAEAENSSGFHAPQESMRILASAIDTCRVGQLALRDGRAEAPAAGAAGAD</sequence>
<dbReference type="InterPro" id="IPR036280">
    <property type="entry name" value="Multihaem_cyt_sf"/>
</dbReference>
<dbReference type="OrthoDB" id="9780421at2"/>
<dbReference type="GO" id="GO:0030288">
    <property type="term" value="C:outer membrane-bounded periplasmic space"/>
    <property type="evidence" value="ECO:0007669"/>
    <property type="project" value="TreeGrafter"/>
</dbReference>
<protein>
    <recommendedName>
        <fullName evidence="3">nitrite reductase (cytochrome; ammonia-forming)</fullName>
        <ecNumber evidence="3">1.7.2.2</ecNumber>
    </recommendedName>
</protein>
<dbReference type="InterPro" id="IPR003321">
    <property type="entry name" value="Cyt_c552"/>
</dbReference>
<keyword evidence="11" id="KW-0812">Transmembrane</keyword>
<dbReference type="PANTHER" id="PTHR30633">
    <property type="entry name" value="CYTOCHROME C-552 RESPIRATORY NITRITE REDUCTASE"/>
    <property type="match status" value="1"/>
</dbReference>
<evidence type="ECO:0000256" key="5">
    <source>
        <dbReference type="ARBA" id="ARBA00022723"/>
    </source>
</evidence>
<evidence type="ECO:0000313" key="12">
    <source>
        <dbReference type="EMBL" id="AUX20836.1"/>
    </source>
</evidence>
<dbReference type="Pfam" id="PF02335">
    <property type="entry name" value="Cytochrom_C552"/>
    <property type="match status" value="1"/>
</dbReference>
<evidence type="ECO:0000256" key="9">
    <source>
        <dbReference type="ARBA" id="ARBA00023004"/>
    </source>
</evidence>
<dbReference type="EMBL" id="CP012670">
    <property type="protein sequence ID" value="AUX20836.1"/>
    <property type="molecule type" value="Genomic_DNA"/>
</dbReference>
<dbReference type="GO" id="GO:0042279">
    <property type="term" value="F:nitrite reductase (cytochrome, ammonia-forming) activity"/>
    <property type="evidence" value="ECO:0007669"/>
    <property type="project" value="UniProtKB-EC"/>
</dbReference>
<evidence type="ECO:0000256" key="3">
    <source>
        <dbReference type="ARBA" id="ARBA00011887"/>
    </source>
</evidence>
<name>A0A4P2PWF7_SORCE</name>
<evidence type="ECO:0000256" key="4">
    <source>
        <dbReference type="ARBA" id="ARBA00022617"/>
    </source>
</evidence>
<comment type="catalytic activity">
    <reaction evidence="10">
        <text>6 Fe(III)-[cytochrome c] + NH4(+) + 2 H2O = 6 Fe(II)-[cytochrome c] + nitrite + 8 H(+)</text>
        <dbReference type="Rhea" id="RHEA:13089"/>
        <dbReference type="Rhea" id="RHEA-COMP:10350"/>
        <dbReference type="Rhea" id="RHEA-COMP:14399"/>
        <dbReference type="ChEBI" id="CHEBI:15377"/>
        <dbReference type="ChEBI" id="CHEBI:15378"/>
        <dbReference type="ChEBI" id="CHEBI:16301"/>
        <dbReference type="ChEBI" id="CHEBI:28938"/>
        <dbReference type="ChEBI" id="CHEBI:29033"/>
        <dbReference type="ChEBI" id="CHEBI:29034"/>
        <dbReference type="EC" id="1.7.2.2"/>
    </reaction>
</comment>
<dbReference type="GO" id="GO:0019645">
    <property type="term" value="P:anaerobic electron transport chain"/>
    <property type="evidence" value="ECO:0007669"/>
    <property type="project" value="TreeGrafter"/>
</dbReference>
<dbReference type="CDD" id="cd00548">
    <property type="entry name" value="NrfA-like"/>
    <property type="match status" value="1"/>
</dbReference>
<reference evidence="12 13" key="1">
    <citation type="submission" date="2015-09" db="EMBL/GenBank/DDBJ databases">
        <title>Sorangium comparison.</title>
        <authorList>
            <person name="Zaburannyi N."/>
            <person name="Bunk B."/>
            <person name="Overmann J."/>
            <person name="Mueller R."/>
        </authorList>
    </citation>
    <scope>NUCLEOTIDE SEQUENCE [LARGE SCALE GENOMIC DNA]</scope>
    <source>
        <strain evidence="12 13">So ceGT47</strain>
    </source>
</reference>
<keyword evidence="4" id="KW-0349">Heme</keyword>
<dbReference type="GO" id="GO:0020037">
    <property type="term" value="F:heme binding"/>
    <property type="evidence" value="ECO:0007669"/>
    <property type="project" value="TreeGrafter"/>
</dbReference>
<keyword evidence="11" id="KW-0472">Membrane</keyword>
<gene>
    <name evidence="12" type="ORF">SOCEGT47_013120</name>
</gene>
<keyword evidence="7" id="KW-0106">Calcium</keyword>
<proteinExistence type="inferred from homology"/>
<keyword evidence="5" id="KW-0479">Metal-binding</keyword>
<organism evidence="12 13">
    <name type="scientific">Sorangium cellulosum</name>
    <name type="common">Polyangium cellulosum</name>
    <dbReference type="NCBI Taxonomy" id="56"/>
    <lineage>
        <taxon>Bacteria</taxon>
        <taxon>Pseudomonadati</taxon>
        <taxon>Myxococcota</taxon>
        <taxon>Polyangia</taxon>
        <taxon>Polyangiales</taxon>
        <taxon>Polyangiaceae</taxon>
        <taxon>Sorangium</taxon>
    </lineage>
</organism>
<evidence type="ECO:0000256" key="6">
    <source>
        <dbReference type="ARBA" id="ARBA00022729"/>
    </source>
</evidence>
<comment type="similarity">
    <text evidence="2">Belongs to the cytochrome c-552 family.</text>
</comment>
<evidence type="ECO:0000313" key="13">
    <source>
        <dbReference type="Proteomes" id="UP000295781"/>
    </source>
</evidence>
<keyword evidence="11" id="KW-1133">Transmembrane helix</keyword>
<dbReference type="GO" id="GO:0046872">
    <property type="term" value="F:metal ion binding"/>
    <property type="evidence" value="ECO:0007669"/>
    <property type="project" value="UniProtKB-KW"/>
</dbReference>
<dbReference type="EC" id="1.7.2.2" evidence="3"/>
<accession>A0A4P2PWF7</accession>
<evidence type="ECO:0000256" key="10">
    <source>
        <dbReference type="ARBA" id="ARBA00049131"/>
    </source>
</evidence>
<dbReference type="SUPFAM" id="SSF48695">
    <property type="entry name" value="Multiheme cytochromes"/>
    <property type="match status" value="1"/>
</dbReference>
<keyword evidence="6" id="KW-0732">Signal</keyword>